<dbReference type="Gene3D" id="3.10.110.10">
    <property type="entry name" value="Ubiquitin Conjugating Enzyme"/>
    <property type="match status" value="1"/>
</dbReference>
<keyword evidence="7" id="KW-0256">Endoplasmic reticulum</keyword>
<dbReference type="EMBL" id="JAHLUH010000010">
    <property type="protein sequence ID" value="KAG7726171.1"/>
    <property type="molecule type" value="Genomic_DNA"/>
</dbReference>
<keyword evidence="4 16" id="KW-0812">Transmembrane</keyword>
<dbReference type="CDD" id="cd23799">
    <property type="entry name" value="UBCc_UBE2J"/>
    <property type="match status" value="1"/>
</dbReference>
<dbReference type="GO" id="GO:0005789">
    <property type="term" value="C:endoplasmic reticulum membrane"/>
    <property type="evidence" value="ECO:0007669"/>
    <property type="project" value="UniProtKB-SubCell"/>
</dbReference>
<evidence type="ECO:0000256" key="14">
    <source>
        <dbReference type="ARBA" id="ARBA00042191"/>
    </source>
</evidence>
<evidence type="ECO:0000256" key="6">
    <source>
        <dbReference type="ARBA" id="ARBA00022786"/>
    </source>
</evidence>
<evidence type="ECO:0000256" key="12">
    <source>
        <dbReference type="ARBA" id="ARBA00041570"/>
    </source>
</evidence>
<evidence type="ECO:0000256" key="7">
    <source>
        <dbReference type="ARBA" id="ARBA00022824"/>
    </source>
</evidence>
<dbReference type="Pfam" id="PF00179">
    <property type="entry name" value="UQ_con"/>
    <property type="match status" value="1"/>
</dbReference>
<evidence type="ECO:0000256" key="5">
    <source>
        <dbReference type="ARBA" id="ARBA00022741"/>
    </source>
</evidence>
<feature type="transmembrane region" description="Helical" evidence="16">
    <location>
        <begin position="204"/>
        <end position="222"/>
    </location>
</feature>
<feature type="region of interest" description="Disordered" evidence="15">
    <location>
        <begin position="162"/>
        <end position="182"/>
    </location>
</feature>
<evidence type="ECO:0000256" key="3">
    <source>
        <dbReference type="ARBA" id="ARBA00022679"/>
    </source>
</evidence>
<evidence type="ECO:0000313" key="21">
    <source>
        <dbReference type="Proteomes" id="UP000738402"/>
    </source>
</evidence>
<sequence>MASKQAYKRLTKEYKQIQENPPPYILCRPSEENILEWHYVITGPPGTPYENGQYHGLVLFPPEYPFRPPAIKMLTPSGRFQVNTRICLSMSDFHEDTWNPSWSVATIVTGLLSFMTSEEQTTGSVVTSERTRRQLALKSREYNLGDPRFVEIFADLAQENRTYKEPEPAAPERAKPAALDPEDRIRAKQIRAQSEQSGHGENGWGVYVLLAVVLGVVIKMAGGTPR</sequence>
<feature type="domain" description="UBC core" evidence="17">
    <location>
        <begin position="5"/>
        <end position="155"/>
    </location>
</feature>
<dbReference type="Proteomes" id="UP000697297">
    <property type="component" value="Unassembled WGS sequence"/>
</dbReference>
<evidence type="ECO:0000256" key="9">
    <source>
        <dbReference type="ARBA" id="ARBA00022989"/>
    </source>
</evidence>
<evidence type="ECO:0000313" key="20">
    <source>
        <dbReference type="Proteomes" id="UP000697297"/>
    </source>
</evidence>
<gene>
    <name evidence="18" type="ORF">KL933_003613</name>
    <name evidence="19" type="ORF">KL946_004074</name>
</gene>
<evidence type="ECO:0000256" key="8">
    <source>
        <dbReference type="ARBA" id="ARBA00022840"/>
    </source>
</evidence>
<proteinExistence type="predicted"/>
<evidence type="ECO:0000256" key="11">
    <source>
        <dbReference type="ARBA" id="ARBA00039885"/>
    </source>
</evidence>
<evidence type="ECO:0000256" key="10">
    <source>
        <dbReference type="ARBA" id="ARBA00023136"/>
    </source>
</evidence>
<keyword evidence="20" id="KW-1185">Reference proteome</keyword>
<evidence type="ECO:0000256" key="4">
    <source>
        <dbReference type="ARBA" id="ARBA00022692"/>
    </source>
</evidence>
<evidence type="ECO:0000256" key="2">
    <source>
        <dbReference type="ARBA" id="ARBA00012486"/>
    </source>
</evidence>
<keyword evidence="8" id="KW-0067">ATP-binding</keyword>
<evidence type="ECO:0000256" key="15">
    <source>
        <dbReference type="SAM" id="MobiDB-lite"/>
    </source>
</evidence>
<keyword evidence="5" id="KW-0547">Nucleotide-binding</keyword>
<keyword evidence="3" id="KW-0808">Transferase</keyword>
<dbReference type="InterPro" id="IPR016135">
    <property type="entry name" value="UBQ-conjugating_enzyme/RWD"/>
</dbReference>
<dbReference type="SUPFAM" id="SSF54495">
    <property type="entry name" value="UBC-like"/>
    <property type="match status" value="1"/>
</dbReference>
<dbReference type="GO" id="GO:0005524">
    <property type="term" value="F:ATP binding"/>
    <property type="evidence" value="ECO:0007669"/>
    <property type="project" value="UniProtKB-KW"/>
</dbReference>
<dbReference type="PROSITE" id="PS50127">
    <property type="entry name" value="UBC_2"/>
    <property type="match status" value="1"/>
</dbReference>
<comment type="subcellular location">
    <subcellularLocation>
        <location evidence="1">Endoplasmic reticulum membrane</location>
    </subcellularLocation>
</comment>
<keyword evidence="6" id="KW-0833">Ubl conjugation pathway</keyword>
<dbReference type="Proteomes" id="UP000738402">
    <property type="component" value="Unassembled WGS sequence"/>
</dbReference>
<evidence type="ECO:0000256" key="16">
    <source>
        <dbReference type="SAM" id="Phobius"/>
    </source>
</evidence>
<dbReference type="PANTHER" id="PTHR24067">
    <property type="entry name" value="UBIQUITIN-CONJUGATING ENZYME E2"/>
    <property type="match status" value="1"/>
</dbReference>
<evidence type="ECO:0000313" key="18">
    <source>
        <dbReference type="EMBL" id="KAG7726171.1"/>
    </source>
</evidence>
<comment type="caution">
    <text evidence="18">The sequence shown here is derived from an EMBL/GenBank/DDBJ whole genome shotgun (WGS) entry which is preliminary data.</text>
</comment>
<dbReference type="InterPro" id="IPR050113">
    <property type="entry name" value="Ub_conjugating_enzyme"/>
</dbReference>
<protein>
    <recommendedName>
        <fullName evidence="11">Ubiquitin-conjugating enzyme E2 6</fullName>
        <ecNumber evidence="2">2.3.2.23</ecNumber>
    </recommendedName>
    <alternativeName>
        <fullName evidence="13">E2 ubiquitin-conjugating enzyme 6</fullName>
    </alternativeName>
    <alternativeName>
        <fullName evidence="14">Ubiquitin carrier protein UBC6</fullName>
    </alternativeName>
    <alternativeName>
        <fullName evidence="12">Ubiquitin-protein ligase UBC6</fullName>
    </alternativeName>
</protein>
<dbReference type="FunFam" id="3.10.110.10:FF:000023">
    <property type="entry name" value="Ubiquitin-conjugating enzyme E2 J2"/>
    <property type="match status" value="1"/>
</dbReference>
<dbReference type="InterPro" id="IPR000608">
    <property type="entry name" value="UBC"/>
</dbReference>
<dbReference type="EMBL" id="JAHLUN010000011">
    <property type="protein sequence ID" value="KAG7763258.1"/>
    <property type="molecule type" value="Genomic_DNA"/>
</dbReference>
<dbReference type="SMART" id="SM00212">
    <property type="entry name" value="UBCc"/>
    <property type="match status" value="1"/>
</dbReference>
<evidence type="ECO:0000256" key="1">
    <source>
        <dbReference type="ARBA" id="ARBA00004586"/>
    </source>
</evidence>
<evidence type="ECO:0000256" key="13">
    <source>
        <dbReference type="ARBA" id="ARBA00042181"/>
    </source>
</evidence>
<keyword evidence="10 16" id="KW-0472">Membrane</keyword>
<evidence type="ECO:0000259" key="17">
    <source>
        <dbReference type="PROSITE" id="PS50127"/>
    </source>
</evidence>
<reference evidence="18 20" key="1">
    <citation type="journal article" date="2021" name="G3 (Bethesda)">
        <title>Genomic diversity, chromosomal rearrangements, and interspecies hybridization in the ogataea polymorpha species complex.</title>
        <authorList>
            <person name="Hanson S.J."/>
            <person name="Cinneide E.O."/>
            <person name="Salzberg L.I."/>
            <person name="Wolfe K.H."/>
            <person name="McGowan J."/>
            <person name="Fitzpatrick D.A."/>
            <person name="Matlin K."/>
        </authorList>
    </citation>
    <scope>NUCLEOTIDE SEQUENCE</scope>
    <source>
        <strain evidence="19">81-436-3</strain>
        <strain evidence="18">83-405-1</strain>
    </source>
</reference>
<organism evidence="18 21">
    <name type="scientific">Ogataea haglerorum</name>
    <dbReference type="NCBI Taxonomy" id="1937702"/>
    <lineage>
        <taxon>Eukaryota</taxon>
        <taxon>Fungi</taxon>
        <taxon>Dikarya</taxon>
        <taxon>Ascomycota</taxon>
        <taxon>Saccharomycotina</taxon>
        <taxon>Pichiomycetes</taxon>
        <taxon>Pichiales</taxon>
        <taxon>Pichiaceae</taxon>
        <taxon>Ogataea</taxon>
    </lineage>
</organism>
<name>A0AAN6D3J5_9ASCO</name>
<evidence type="ECO:0000313" key="19">
    <source>
        <dbReference type="EMBL" id="KAG7763258.1"/>
    </source>
</evidence>
<keyword evidence="9 16" id="KW-1133">Transmembrane helix</keyword>
<dbReference type="EC" id="2.3.2.23" evidence="2"/>
<accession>A0AAN6D3J5</accession>
<dbReference type="AlphaFoldDB" id="A0AAN6D3J5"/>
<dbReference type="GO" id="GO:0061631">
    <property type="term" value="F:ubiquitin conjugating enzyme activity"/>
    <property type="evidence" value="ECO:0007669"/>
    <property type="project" value="UniProtKB-EC"/>
</dbReference>